<dbReference type="SFLD" id="SFLDG00358">
    <property type="entry name" value="Main_(cytGST)"/>
    <property type="match status" value="1"/>
</dbReference>
<dbReference type="InterPro" id="IPR040079">
    <property type="entry name" value="Glutathione_S-Trfase"/>
</dbReference>
<dbReference type="InterPro" id="IPR002100">
    <property type="entry name" value="TF_MADSbox"/>
</dbReference>
<dbReference type="InterPro" id="IPR036282">
    <property type="entry name" value="Glutathione-S-Trfase_C_sf"/>
</dbReference>
<dbReference type="PROSITE" id="PS50404">
    <property type="entry name" value="GST_NTER"/>
    <property type="match status" value="1"/>
</dbReference>
<feature type="domain" description="MADS-box" evidence="10">
    <location>
        <begin position="238"/>
        <end position="273"/>
    </location>
</feature>
<reference evidence="13 14" key="1">
    <citation type="journal article" date="2018" name="Proc. Natl. Acad. Sci. U.S.A.">
        <title>Draft genome sequence of Camellia sinensis var. sinensis provides insights into the evolution of the tea genome and tea quality.</title>
        <authorList>
            <person name="Wei C."/>
            <person name="Yang H."/>
            <person name="Wang S."/>
            <person name="Zhao J."/>
            <person name="Liu C."/>
            <person name="Gao L."/>
            <person name="Xia E."/>
            <person name="Lu Y."/>
            <person name="Tai Y."/>
            <person name="She G."/>
            <person name="Sun J."/>
            <person name="Cao H."/>
            <person name="Tong W."/>
            <person name="Gao Q."/>
            <person name="Li Y."/>
            <person name="Deng W."/>
            <person name="Jiang X."/>
            <person name="Wang W."/>
            <person name="Chen Q."/>
            <person name="Zhang S."/>
            <person name="Li H."/>
            <person name="Wu J."/>
            <person name="Wang P."/>
            <person name="Li P."/>
            <person name="Shi C."/>
            <person name="Zheng F."/>
            <person name="Jian J."/>
            <person name="Huang B."/>
            <person name="Shan D."/>
            <person name="Shi M."/>
            <person name="Fang C."/>
            <person name="Yue Y."/>
            <person name="Li F."/>
            <person name="Li D."/>
            <person name="Wei S."/>
            <person name="Han B."/>
            <person name="Jiang C."/>
            <person name="Yin Y."/>
            <person name="Xia T."/>
            <person name="Zhang Z."/>
            <person name="Bennetzen J.L."/>
            <person name="Zhao S."/>
            <person name="Wan X."/>
        </authorList>
    </citation>
    <scope>NUCLEOTIDE SEQUENCE [LARGE SCALE GENOMIC DNA]</scope>
    <source>
        <strain evidence="14">cv. Shuchazao</strain>
        <tissue evidence="13">Leaf</tissue>
    </source>
</reference>
<dbReference type="STRING" id="542762.A0A4S4DCJ6"/>
<dbReference type="FunFam" id="3.40.30.10:FF:000014">
    <property type="entry name" value="Tau class glutathione S-transferase"/>
    <property type="match status" value="1"/>
</dbReference>
<comment type="caution">
    <text evidence="13">The sequence shown here is derived from an EMBL/GenBank/DDBJ whole genome shotgun (WGS) entry which is preliminary data.</text>
</comment>
<dbReference type="SUPFAM" id="SSF55455">
    <property type="entry name" value="SRF-like"/>
    <property type="match status" value="1"/>
</dbReference>
<evidence type="ECO:0000256" key="2">
    <source>
        <dbReference type="ARBA" id="ARBA00012452"/>
    </source>
</evidence>
<keyword evidence="14" id="KW-1185">Reference proteome</keyword>
<dbReference type="Gene3D" id="1.20.1050.10">
    <property type="match status" value="1"/>
</dbReference>
<dbReference type="GO" id="GO:0005737">
    <property type="term" value="C:cytoplasm"/>
    <property type="evidence" value="ECO:0007669"/>
    <property type="project" value="TreeGrafter"/>
</dbReference>
<evidence type="ECO:0000256" key="7">
    <source>
        <dbReference type="ARBA" id="ARBA00023242"/>
    </source>
</evidence>
<evidence type="ECO:0000259" key="12">
    <source>
        <dbReference type="PROSITE" id="PS50405"/>
    </source>
</evidence>
<dbReference type="GO" id="GO:0004364">
    <property type="term" value="F:glutathione transferase activity"/>
    <property type="evidence" value="ECO:0007669"/>
    <property type="project" value="UniProtKB-EC"/>
</dbReference>
<accession>A0A4S4DCJ6</accession>
<dbReference type="GO" id="GO:0006749">
    <property type="term" value="P:glutathione metabolic process"/>
    <property type="evidence" value="ECO:0007669"/>
    <property type="project" value="InterPro"/>
</dbReference>
<dbReference type="Gene3D" id="3.40.1810.10">
    <property type="entry name" value="Transcription factor, MADS-box"/>
    <property type="match status" value="1"/>
</dbReference>
<evidence type="ECO:0000259" key="11">
    <source>
        <dbReference type="PROSITE" id="PS50404"/>
    </source>
</evidence>
<comment type="catalytic activity">
    <reaction evidence="8">
        <text>RX + glutathione = an S-substituted glutathione + a halide anion + H(+)</text>
        <dbReference type="Rhea" id="RHEA:16437"/>
        <dbReference type="ChEBI" id="CHEBI:15378"/>
        <dbReference type="ChEBI" id="CHEBI:16042"/>
        <dbReference type="ChEBI" id="CHEBI:17792"/>
        <dbReference type="ChEBI" id="CHEBI:57925"/>
        <dbReference type="ChEBI" id="CHEBI:90779"/>
        <dbReference type="EC" id="2.5.1.18"/>
    </reaction>
</comment>
<dbReference type="InterPro" id="IPR010987">
    <property type="entry name" value="Glutathione-S-Trfase_C-like"/>
</dbReference>
<dbReference type="PANTHER" id="PTHR11260">
    <property type="entry name" value="GLUTATHIONE S-TRANSFERASE, GST, SUPERFAMILY, GST DOMAIN CONTAINING"/>
    <property type="match status" value="1"/>
</dbReference>
<dbReference type="InterPro" id="IPR004046">
    <property type="entry name" value="GST_C"/>
</dbReference>
<evidence type="ECO:0000256" key="3">
    <source>
        <dbReference type="ARBA" id="ARBA00022679"/>
    </source>
</evidence>
<dbReference type="EC" id="2.5.1.18" evidence="2"/>
<evidence type="ECO:0000256" key="1">
    <source>
        <dbReference type="ARBA" id="ARBA00004123"/>
    </source>
</evidence>
<dbReference type="InterPro" id="IPR036879">
    <property type="entry name" value="TF_MADSbox_sf"/>
</dbReference>
<keyword evidence="4" id="KW-0805">Transcription regulation</keyword>
<evidence type="ECO:0000256" key="9">
    <source>
        <dbReference type="RuleBase" id="RU003494"/>
    </source>
</evidence>
<dbReference type="AlphaFoldDB" id="A0A4S4DCJ6"/>
<keyword evidence="3" id="KW-0808">Transferase</keyword>
<dbReference type="PROSITE" id="PS50066">
    <property type="entry name" value="MADS_BOX_2"/>
    <property type="match status" value="1"/>
</dbReference>
<dbReference type="Pfam" id="PF02798">
    <property type="entry name" value="GST_N"/>
    <property type="match status" value="1"/>
</dbReference>
<feature type="domain" description="GST C-terminal" evidence="12">
    <location>
        <begin position="88"/>
        <end position="218"/>
    </location>
</feature>
<dbReference type="SFLD" id="SFLDS00019">
    <property type="entry name" value="Glutathione_Transferase_(cytos"/>
    <property type="match status" value="1"/>
</dbReference>
<dbReference type="SUPFAM" id="SSF47616">
    <property type="entry name" value="GST C-terminal domain-like"/>
    <property type="match status" value="1"/>
</dbReference>
<dbReference type="Gene3D" id="3.40.30.10">
    <property type="entry name" value="Glutaredoxin"/>
    <property type="match status" value="1"/>
</dbReference>
<gene>
    <name evidence="13" type="ORF">TEA_030064</name>
</gene>
<dbReference type="SUPFAM" id="SSF52833">
    <property type="entry name" value="Thioredoxin-like"/>
    <property type="match status" value="1"/>
</dbReference>
<dbReference type="InterPro" id="IPR045074">
    <property type="entry name" value="GST_C_Tau"/>
</dbReference>
<dbReference type="CDD" id="cd03185">
    <property type="entry name" value="GST_C_Tau"/>
    <property type="match status" value="1"/>
</dbReference>
<dbReference type="InterPro" id="IPR036249">
    <property type="entry name" value="Thioredoxin-like_sf"/>
</dbReference>
<dbReference type="PANTHER" id="PTHR11260:SF773">
    <property type="entry name" value="GLUTATHIONE S-TRANSFERASE U26"/>
    <property type="match status" value="1"/>
</dbReference>
<evidence type="ECO:0000256" key="4">
    <source>
        <dbReference type="ARBA" id="ARBA00023015"/>
    </source>
</evidence>
<evidence type="ECO:0000313" key="13">
    <source>
        <dbReference type="EMBL" id="THG00340.1"/>
    </source>
</evidence>
<dbReference type="GO" id="GO:0005634">
    <property type="term" value="C:nucleus"/>
    <property type="evidence" value="ECO:0007669"/>
    <property type="project" value="UniProtKB-SubCell"/>
</dbReference>
<keyword evidence="6" id="KW-0804">Transcription</keyword>
<keyword evidence="7" id="KW-0539">Nucleus</keyword>
<evidence type="ECO:0000256" key="5">
    <source>
        <dbReference type="ARBA" id="ARBA00023125"/>
    </source>
</evidence>
<evidence type="ECO:0000256" key="6">
    <source>
        <dbReference type="ARBA" id="ARBA00023163"/>
    </source>
</evidence>
<dbReference type="EMBL" id="SDRB02011711">
    <property type="protein sequence ID" value="THG00340.1"/>
    <property type="molecule type" value="Genomic_DNA"/>
</dbReference>
<comment type="similarity">
    <text evidence="9">Belongs to the GST superfamily.</text>
</comment>
<dbReference type="InterPro" id="IPR045073">
    <property type="entry name" value="Omega/Tau-like"/>
</dbReference>
<sequence>MADELILLGTWISPYSTRVKIALAEKGVDYEFREEDLSNKSPLLLKMSPVHKKIPVLIHNGKPVCESLIIVQYIDEVWNHKSPLLPSDPHYRSHARFWADYIAKDNKMHSAGSQLLFSTGEAQETAKNDLIGYLKVLEGELGDKPYFGGETFGFVDVALIPSYNFFCVCDQFGNFGIMVECPSLVVWAHRCMEKESVSKSLPDQHKAYDFCLELKKKFEAKRSCLVFEEVQQNQIAINGLFKKSDELCNLCGTEAAVITLSNAGNTFAFGNPSVDSVLDRYLSMTSSSSRASASFSSLFRHRVST</sequence>
<dbReference type="Pfam" id="PF00319">
    <property type="entry name" value="SRF-TF"/>
    <property type="match status" value="1"/>
</dbReference>
<dbReference type="InterPro" id="IPR004045">
    <property type="entry name" value="Glutathione_S-Trfase_N"/>
</dbReference>
<dbReference type="CDD" id="cd03058">
    <property type="entry name" value="GST_N_Tau"/>
    <property type="match status" value="1"/>
</dbReference>
<evidence type="ECO:0000313" key="14">
    <source>
        <dbReference type="Proteomes" id="UP000306102"/>
    </source>
</evidence>
<dbReference type="Pfam" id="PF00043">
    <property type="entry name" value="GST_C"/>
    <property type="match status" value="1"/>
</dbReference>
<dbReference type="Proteomes" id="UP000306102">
    <property type="component" value="Unassembled WGS sequence"/>
</dbReference>
<feature type="domain" description="GST N-terminal" evidence="11">
    <location>
        <begin position="3"/>
        <end position="82"/>
    </location>
</feature>
<dbReference type="GO" id="GO:0003677">
    <property type="term" value="F:DNA binding"/>
    <property type="evidence" value="ECO:0007669"/>
    <property type="project" value="UniProtKB-KW"/>
</dbReference>
<organism evidence="13 14">
    <name type="scientific">Camellia sinensis var. sinensis</name>
    <name type="common">China tea</name>
    <dbReference type="NCBI Taxonomy" id="542762"/>
    <lineage>
        <taxon>Eukaryota</taxon>
        <taxon>Viridiplantae</taxon>
        <taxon>Streptophyta</taxon>
        <taxon>Embryophyta</taxon>
        <taxon>Tracheophyta</taxon>
        <taxon>Spermatophyta</taxon>
        <taxon>Magnoliopsida</taxon>
        <taxon>eudicotyledons</taxon>
        <taxon>Gunneridae</taxon>
        <taxon>Pentapetalae</taxon>
        <taxon>asterids</taxon>
        <taxon>Ericales</taxon>
        <taxon>Theaceae</taxon>
        <taxon>Camellia</taxon>
    </lineage>
</organism>
<protein>
    <recommendedName>
        <fullName evidence="2">glutathione transferase</fullName>
        <ecNumber evidence="2">2.5.1.18</ecNumber>
    </recommendedName>
</protein>
<comment type="subcellular location">
    <subcellularLocation>
        <location evidence="1">Nucleus</location>
    </subcellularLocation>
</comment>
<dbReference type="GO" id="GO:0046983">
    <property type="term" value="F:protein dimerization activity"/>
    <property type="evidence" value="ECO:0007669"/>
    <property type="project" value="InterPro"/>
</dbReference>
<name>A0A4S4DCJ6_CAMSN</name>
<dbReference type="SFLD" id="SFLDG01152">
    <property type="entry name" value="Main.3:_Omega-_and_Tau-like"/>
    <property type="match status" value="1"/>
</dbReference>
<dbReference type="PROSITE" id="PS50405">
    <property type="entry name" value="GST_CTER"/>
    <property type="match status" value="1"/>
</dbReference>
<evidence type="ECO:0000256" key="8">
    <source>
        <dbReference type="ARBA" id="ARBA00047960"/>
    </source>
</evidence>
<evidence type="ECO:0000259" key="10">
    <source>
        <dbReference type="PROSITE" id="PS50066"/>
    </source>
</evidence>
<proteinExistence type="inferred from homology"/>
<keyword evidence="5" id="KW-0238">DNA-binding</keyword>